<dbReference type="PANTHER" id="PTHR43335">
    <property type="entry name" value="ABC TRANSPORTER, ATP-BINDING PROTEIN"/>
    <property type="match status" value="1"/>
</dbReference>
<evidence type="ECO:0000256" key="1">
    <source>
        <dbReference type="ARBA" id="ARBA00005417"/>
    </source>
</evidence>
<dbReference type="Pfam" id="PF00005">
    <property type="entry name" value="ABC_tran"/>
    <property type="match status" value="1"/>
</dbReference>
<dbReference type="InterPro" id="IPR017871">
    <property type="entry name" value="ABC_transporter-like_CS"/>
</dbReference>
<protein>
    <submittedName>
        <fullName evidence="6">Abc transporter</fullName>
    </submittedName>
</protein>
<dbReference type="InterPro" id="IPR003593">
    <property type="entry name" value="AAA+_ATPase"/>
</dbReference>
<keyword evidence="7" id="KW-1185">Reference proteome</keyword>
<gene>
    <name evidence="6" type="ORF">HM1_1690</name>
</gene>
<keyword evidence="2" id="KW-0813">Transport</keyword>
<dbReference type="Gene3D" id="3.40.50.300">
    <property type="entry name" value="P-loop containing nucleotide triphosphate hydrolases"/>
    <property type="match status" value="1"/>
</dbReference>
<organism evidence="6 7">
    <name type="scientific">Heliobacterium modesticaldum (strain ATCC 51547 / Ice1)</name>
    <dbReference type="NCBI Taxonomy" id="498761"/>
    <lineage>
        <taxon>Bacteria</taxon>
        <taxon>Bacillati</taxon>
        <taxon>Bacillota</taxon>
        <taxon>Clostridia</taxon>
        <taxon>Eubacteriales</taxon>
        <taxon>Heliobacteriaceae</taxon>
        <taxon>Heliomicrobium</taxon>
    </lineage>
</organism>
<keyword evidence="4" id="KW-0067">ATP-binding</keyword>
<dbReference type="PROSITE" id="PS50893">
    <property type="entry name" value="ABC_TRANSPORTER_2"/>
    <property type="match status" value="1"/>
</dbReference>
<dbReference type="InterPro" id="IPR003439">
    <property type="entry name" value="ABC_transporter-like_ATP-bd"/>
</dbReference>
<dbReference type="RefSeq" id="WP_012282765.1">
    <property type="nucleotide sequence ID" value="NC_010337.2"/>
</dbReference>
<name>B0TE65_HELMI</name>
<dbReference type="AlphaFoldDB" id="B0TE65"/>
<reference evidence="6 7" key="1">
    <citation type="journal article" date="2008" name="J. Bacteriol.">
        <title>The genome of Heliobacterium modesticaldum, a phototrophic representative of the Firmicutes containing the simplest photosynthetic apparatus.</title>
        <authorList>
            <person name="Sattley W.M."/>
            <person name="Madigan M.T."/>
            <person name="Swingley W.D."/>
            <person name="Cheung P.C."/>
            <person name="Clocksin K.M."/>
            <person name="Conrad A.L."/>
            <person name="Dejesa L.C."/>
            <person name="Honchak B.M."/>
            <person name="Jung D.O."/>
            <person name="Karbach L.E."/>
            <person name="Kurdoglu A."/>
            <person name="Lahiri S."/>
            <person name="Mastrian S.D."/>
            <person name="Page L.E."/>
            <person name="Taylor H.L."/>
            <person name="Wang Z.T."/>
            <person name="Raymond J."/>
            <person name="Chen M."/>
            <person name="Blankenship R.E."/>
            <person name="Touchman J.W."/>
        </authorList>
    </citation>
    <scope>NUCLEOTIDE SEQUENCE [LARGE SCALE GENOMIC DNA]</scope>
    <source>
        <strain evidence="7">ATCC 51547 / Ice1</strain>
    </source>
</reference>
<evidence type="ECO:0000256" key="4">
    <source>
        <dbReference type="ARBA" id="ARBA00022840"/>
    </source>
</evidence>
<dbReference type="GO" id="GO:0016887">
    <property type="term" value="F:ATP hydrolysis activity"/>
    <property type="evidence" value="ECO:0007669"/>
    <property type="project" value="InterPro"/>
</dbReference>
<keyword evidence="3" id="KW-0547">Nucleotide-binding</keyword>
<dbReference type="EMBL" id="CP000930">
    <property type="protein sequence ID" value="ABZ84260.1"/>
    <property type="molecule type" value="Genomic_DNA"/>
</dbReference>
<evidence type="ECO:0000313" key="7">
    <source>
        <dbReference type="Proteomes" id="UP000008550"/>
    </source>
</evidence>
<comment type="similarity">
    <text evidence="1">Belongs to the ABC transporter superfamily.</text>
</comment>
<feature type="domain" description="ABC transporter" evidence="5">
    <location>
        <begin position="4"/>
        <end position="232"/>
    </location>
</feature>
<dbReference type="OrthoDB" id="9775135at2"/>
<dbReference type="STRING" id="498761.HM1_1690"/>
<proteinExistence type="inferred from homology"/>
<dbReference type="Proteomes" id="UP000008550">
    <property type="component" value="Chromosome"/>
</dbReference>
<accession>B0TE65</accession>
<evidence type="ECO:0000256" key="2">
    <source>
        <dbReference type="ARBA" id="ARBA00022448"/>
    </source>
</evidence>
<dbReference type="GO" id="GO:0005524">
    <property type="term" value="F:ATP binding"/>
    <property type="evidence" value="ECO:0007669"/>
    <property type="project" value="UniProtKB-KW"/>
</dbReference>
<dbReference type="CDD" id="cd03230">
    <property type="entry name" value="ABC_DR_subfamily_A"/>
    <property type="match status" value="1"/>
</dbReference>
<evidence type="ECO:0000313" key="6">
    <source>
        <dbReference type="EMBL" id="ABZ84260.1"/>
    </source>
</evidence>
<dbReference type="SUPFAM" id="SSF52540">
    <property type="entry name" value="P-loop containing nucleoside triphosphate hydrolases"/>
    <property type="match status" value="1"/>
</dbReference>
<dbReference type="InterPro" id="IPR027417">
    <property type="entry name" value="P-loop_NTPase"/>
</dbReference>
<dbReference type="PROSITE" id="PS00211">
    <property type="entry name" value="ABC_TRANSPORTER_1"/>
    <property type="match status" value="1"/>
</dbReference>
<dbReference type="SMART" id="SM00382">
    <property type="entry name" value="AAA"/>
    <property type="match status" value="1"/>
</dbReference>
<dbReference type="PANTHER" id="PTHR43335:SF4">
    <property type="entry name" value="ABC TRANSPORTER, ATP-BINDING PROTEIN"/>
    <property type="match status" value="1"/>
</dbReference>
<dbReference type="HOGENOM" id="CLU_000604_1_2_9"/>
<sequence>MFAIETEGLTKTYGGTGGCREISLQVPRGALFGLLGPNGAGKSTLVKMLVSLIHPTEGQARILGKPLGDVEIRRKVGYLPENFRYHDWLTGADLLRLHAALYGLTPEESARRASEVLRLVGMEGWADRTVGSYSKGMQQRIGLACALLPKPELLFLDEPTSALDPLGRKEVRELLARLRDAGVTVFLNSHLLSELETVCDRIAIIKGGRLIYQGDWKELAAQASRIRAVVGGASPERLAAAVSAAGFSLVSQRSLDAEKNREASGMALQELVFTVDAGRLAAPPLVQALVEAGMAVYEVTPQVESLETLFLHFVEGA</sequence>
<evidence type="ECO:0000256" key="3">
    <source>
        <dbReference type="ARBA" id="ARBA00022741"/>
    </source>
</evidence>
<dbReference type="KEGG" id="hmo:HM1_1690"/>
<evidence type="ECO:0000259" key="5">
    <source>
        <dbReference type="PROSITE" id="PS50893"/>
    </source>
</evidence>
<dbReference type="eggNOG" id="COG1131">
    <property type="taxonomic scope" value="Bacteria"/>
</dbReference>